<keyword evidence="8" id="KW-1185">Reference proteome</keyword>
<dbReference type="Proteomes" id="UP001057375">
    <property type="component" value="Unassembled WGS sequence"/>
</dbReference>
<feature type="region of interest" description="Disordered" evidence="5">
    <location>
        <begin position="1343"/>
        <end position="1396"/>
    </location>
</feature>
<evidence type="ECO:0000256" key="5">
    <source>
        <dbReference type="SAM" id="MobiDB-lite"/>
    </source>
</evidence>
<feature type="compositionally biased region" description="Acidic residues" evidence="5">
    <location>
        <begin position="1353"/>
        <end position="1392"/>
    </location>
</feature>
<feature type="compositionally biased region" description="Polar residues" evidence="5">
    <location>
        <begin position="968"/>
        <end position="992"/>
    </location>
</feature>
<comment type="caution">
    <text evidence="7">The sequence shown here is derived from an EMBL/GenBank/DDBJ whole genome shotgun (WGS) entry which is preliminary data.</text>
</comment>
<feature type="compositionally biased region" description="Basic and acidic residues" evidence="5">
    <location>
        <begin position="709"/>
        <end position="719"/>
    </location>
</feature>
<accession>A0ABQ5KTD0</accession>
<name>A0ABQ5KTD0_9EUKA</name>
<protein>
    <recommendedName>
        <fullName evidence="2">Structural maintenance of chromosomes protein 5</fullName>
    </recommendedName>
</protein>
<feature type="region of interest" description="Disordered" evidence="5">
    <location>
        <begin position="706"/>
        <end position="753"/>
    </location>
</feature>
<dbReference type="InterPro" id="IPR003395">
    <property type="entry name" value="RecF/RecN/SMC_N"/>
</dbReference>
<dbReference type="EMBL" id="BQXS01010849">
    <property type="protein sequence ID" value="GKT34674.1"/>
    <property type="molecule type" value="Genomic_DNA"/>
</dbReference>
<dbReference type="SUPFAM" id="SSF52540">
    <property type="entry name" value="P-loop containing nucleoside triphosphate hydrolases"/>
    <property type="match status" value="1"/>
</dbReference>
<feature type="coiled-coil region" evidence="4">
    <location>
        <begin position="331"/>
        <end position="386"/>
    </location>
</feature>
<evidence type="ECO:0000313" key="7">
    <source>
        <dbReference type="EMBL" id="GKT34674.1"/>
    </source>
</evidence>
<evidence type="ECO:0000256" key="2">
    <source>
        <dbReference type="ARBA" id="ARBA00018687"/>
    </source>
</evidence>
<evidence type="ECO:0000259" key="6">
    <source>
        <dbReference type="Pfam" id="PF02463"/>
    </source>
</evidence>
<dbReference type="PANTHER" id="PTHR45916:SF1">
    <property type="entry name" value="STRUCTURAL MAINTENANCE OF CHROMOSOMES PROTEIN 5"/>
    <property type="match status" value="1"/>
</dbReference>
<feature type="domain" description="RecF/RecN/SMC N-terminal" evidence="6">
    <location>
        <begin position="11"/>
        <end position="1300"/>
    </location>
</feature>
<keyword evidence="3 4" id="KW-0175">Coiled coil</keyword>
<feature type="region of interest" description="Disordered" evidence="5">
    <location>
        <begin position="1031"/>
        <end position="1067"/>
    </location>
</feature>
<sequence length="1469" mass="169610">MDAFSDGKVMSISLTNFMGSKSMKYHFGPSSNIITGPNGSGKSTLLYAIMVLFGADKEIWAQKFKSIAGFVNTQANSAIIEAEVYHRHTRGRYKKESFRIRVIIQRIPSLKVEYSINGKKVSKKSATALCRRLNIRTDNMCCVMPQEKANRIAAERPSTLLQIFMEGIADKTPQHSFFRMKKMYSIYLKSRDFRTTHSTDLETKKKELQVAKRHYDLKKEIEQLIAFHALLVKATPWQRVLLKAVQWRKVHKKREDLRESLSHLAGLIGDIESEQKATSVQRNKLRMKLKDAEDLCQQYLTEYHDICGVVKDRNDHLVHITARLQRTRRKLDEMAVQSDQFSLTLEKLQKEQTEEEYNAPRLKDALEVVSDQLKTARTAVAEARDDKFRVIQESKHIQKRFTQLMNSLTKRTKGIAKIRVRIPNFARICETLIPALNESGIKGTGKIFGRRDEWNRLPYGPLLYHFGLEEDDKLPGYLHNHPRRASTILCQFINQLKMFEFVCLTSEDNIRFSRVLKRSDLRINSFSIGHRSIRYRKSSLSQRAIRGGVLCCIGDLLQGEPFCLDVMCSAFLEYMAVPVMKEEVTDNSSTVEFIKSLTIGDIYSEGHLMVIGEDETVDGIRIGRGKREECLNMFSRPVKGCILKECMFNLKKYGVSRTTVDVLNETHMRRLSGYIANEQKSLSQFLCNRDLYPLDIGEDTSYSGTRVKPTCEDYEREPREDEDEEEDMLFGFDGDEMEPRTSRTQQRTASSSSDSVPWKYLDLFNKLIKPFENAQSKEKEKRDVEVQCQEEVERIKRQWDSAKEQLAKHRHTLDQLSYDITRLEFKITEFQRDRIECQERISDYDEQRKRSIVNLKQSLSQVMAYDLKNISNATIKAVSLERDVQILSAKLQELKESLDQHKKEYVEAERRSGNIVEQEQEARNELMKRISIASAECSMIDALVSLEVIAFSDLRHAFTTDAQERQSRSPTLALTTSQRTTDARSSQLTSSDMWTRTGKSVDSLKEELIAIEKLLFAHGRLKRKVLISESKEGEEMREGKGETKEESKKKEEEEEREEEEEFEDVMDEEEIEKKHRIHYVFTTKHVPLETCQVASLLSLPEPTFSHLKLTTLEDLTDDVLKQREGKSRGYDPYLANGYKELKRSVDKLEAQVKAAESEELDKLGKIVKVRNKWISDMNNVIEIVNSIFNSLLQKFRGTGLIALEAPYGDKRDLIDFKPGDDLQEIQTRHSLREMFDFGRYGLSMRSSFRKGHDVTRGTRSGGENSALSLSFVTSLKGVTGFPFRVVDEINQGMDSKNERCAHRVLVDMEGIVDKSVLKRGETLIKRAKKKAELRERKKLELRRKNKRKKRKDEEEEDQEDDLFAGLDEEEEEEEDDEEEEEEEEEEGEEAESPFEGTQHLIATPKLPNGLYFPSSLRAHVICTKPVFTHSNHISGSRYLQGGYKVVKSGFSLKKYMSDETYDAIKAQFK</sequence>
<organism evidence="7 8">
    <name type="scientific">Aduncisulcus paluster</name>
    <dbReference type="NCBI Taxonomy" id="2918883"/>
    <lineage>
        <taxon>Eukaryota</taxon>
        <taxon>Metamonada</taxon>
        <taxon>Carpediemonas-like organisms</taxon>
        <taxon>Aduncisulcus</taxon>
    </lineage>
</organism>
<feature type="region of interest" description="Disordered" evidence="5">
    <location>
        <begin position="960"/>
        <end position="992"/>
    </location>
</feature>
<evidence type="ECO:0000313" key="8">
    <source>
        <dbReference type="Proteomes" id="UP001057375"/>
    </source>
</evidence>
<gene>
    <name evidence="7" type="ORF">ADUPG1_007984</name>
</gene>
<feature type="compositionally biased region" description="Basic and acidic residues" evidence="5">
    <location>
        <begin position="1031"/>
        <end position="1051"/>
    </location>
</feature>
<dbReference type="PANTHER" id="PTHR45916">
    <property type="entry name" value="STRUCTURAL MAINTENANCE OF CHROMOSOMES PROTEIN 5"/>
    <property type="match status" value="1"/>
</dbReference>
<proteinExistence type="inferred from homology"/>
<dbReference type="Pfam" id="PF02463">
    <property type="entry name" value="SMC_N"/>
    <property type="match status" value="1"/>
</dbReference>
<feature type="compositionally biased region" description="Acidic residues" evidence="5">
    <location>
        <begin position="1052"/>
        <end position="1067"/>
    </location>
</feature>
<feature type="compositionally biased region" description="Acidic residues" evidence="5">
    <location>
        <begin position="720"/>
        <end position="736"/>
    </location>
</feature>
<feature type="coiled-coil region" evidence="4">
    <location>
        <begin position="877"/>
        <end position="936"/>
    </location>
</feature>
<reference evidence="7" key="1">
    <citation type="submission" date="2022-03" db="EMBL/GenBank/DDBJ databases">
        <title>Draft genome sequence of Aduncisulcus paluster, a free-living microaerophilic Fornicata.</title>
        <authorList>
            <person name="Yuyama I."/>
            <person name="Kume K."/>
            <person name="Tamura T."/>
            <person name="Inagaki Y."/>
            <person name="Hashimoto T."/>
        </authorList>
    </citation>
    <scope>NUCLEOTIDE SEQUENCE</scope>
    <source>
        <strain evidence="7">NY0171</strain>
    </source>
</reference>
<evidence type="ECO:0000256" key="1">
    <source>
        <dbReference type="ARBA" id="ARBA00010171"/>
    </source>
</evidence>
<feature type="compositionally biased region" description="Low complexity" evidence="5">
    <location>
        <begin position="742"/>
        <end position="753"/>
    </location>
</feature>
<dbReference type="Gene3D" id="3.40.50.300">
    <property type="entry name" value="P-loop containing nucleotide triphosphate hydrolases"/>
    <property type="match status" value="2"/>
</dbReference>
<evidence type="ECO:0000256" key="4">
    <source>
        <dbReference type="SAM" id="Coils"/>
    </source>
</evidence>
<dbReference type="InterPro" id="IPR027417">
    <property type="entry name" value="P-loop_NTPase"/>
</dbReference>
<evidence type="ECO:0000256" key="3">
    <source>
        <dbReference type="ARBA" id="ARBA00023054"/>
    </source>
</evidence>
<comment type="similarity">
    <text evidence="1">Belongs to the SMC family. SMC5 subfamily.</text>
</comment>